<dbReference type="GO" id="GO:0016491">
    <property type="term" value="F:oxidoreductase activity"/>
    <property type="evidence" value="ECO:0007669"/>
    <property type="project" value="UniProtKB-KW"/>
</dbReference>
<evidence type="ECO:0000259" key="4">
    <source>
        <dbReference type="Pfam" id="PF02668"/>
    </source>
</evidence>
<gene>
    <name evidence="5" type="ORF">DMT42_25245</name>
</gene>
<keyword evidence="6" id="KW-1185">Reference proteome</keyword>
<proteinExistence type="predicted"/>
<comment type="cofactor">
    <cofactor evidence="1">
        <name>Fe(2+)</name>
        <dbReference type="ChEBI" id="CHEBI:29033"/>
    </cofactor>
</comment>
<evidence type="ECO:0000313" key="6">
    <source>
        <dbReference type="Proteomes" id="UP000247634"/>
    </source>
</evidence>
<reference evidence="5 6" key="1">
    <citation type="submission" date="2018-06" db="EMBL/GenBank/DDBJ databases">
        <title>The complete genome sequence of a nosiheptide producer Streptomyces actuosus ATCC 25421: deducing the ability of producing a new class III lantibiotics.</title>
        <authorList>
            <person name="Liu W."/>
            <person name="Sun F."/>
            <person name="Hu Y."/>
        </authorList>
    </citation>
    <scope>NUCLEOTIDE SEQUENCE [LARGE SCALE GENOMIC DNA]</scope>
    <source>
        <strain evidence="5 6">ATCC 25421</strain>
    </source>
</reference>
<dbReference type="RefSeq" id="WP_110630148.1">
    <property type="nucleotide sequence ID" value="NZ_CP029788.1"/>
</dbReference>
<dbReference type="AlphaFoldDB" id="A0A2U9P7S0"/>
<dbReference type="Pfam" id="PF02668">
    <property type="entry name" value="TauD"/>
    <property type="match status" value="1"/>
</dbReference>
<dbReference type="PANTHER" id="PTHR10696:SF21">
    <property type="entry name" value="TAUD_TFDA-LIKE DOMAIN-CONTAINING PROTEIN"/>
    <property type="match status" value="1"/>
</dbReference>
<dbReference type="KEGG" id="sact:DMT42_25245"/>
<evidence type="ECO:0000256" key="3">
    <source>
        <dbReference type="ARBA" id="ARBA00023004"/>
    </source>
</evidence>
<dbReference type="OrthoDB" id="9769888at2"/>
<feature type="domain" description="TauD/TfdA-like" evidence="4">
    <location>
        <begin position="32"/>
        <end position="310"/>
    </location>
</feature>
<organism evidence="5 6">
    <name type="scientific">Streptomyces actuosus</name>
    <dbReference type="NCBI Taxonomy" id="1885"/>
    <lineage>
        <taxon>Bacteria</taxon>
        <taxon>Bacillati</taxon>
        <taxon>Actinomycetota</taxon>
        <taxon>Actinomycetes</taxon>
        <taxon>Kitasatosporales</taxon>
        <taxon>Streptomycetaceae</taxon>
        <taxon>Streptomyces</taxon>
    </lineage>
</organism>
<protein>
    <recommendedName>
        <fullName evidence="4">TauD/TfdA-like domain-containing protein</fullName>
    </recommendedName>
</protein>
<dbReference type="SUPFAM" id="SSF51197">
    <property type="entry name" value="Clavaminate synthase-like"/>
    <property type="match status" value="1"/>
</dbReference>
<accession>A0A2U9P7S0</accession>
<dbReference type="Proteomes" id="UP000247634">
    <property type="component" value="Chromosome"/>
</dbReference>
<evidence type="ECO:0000256" key="1">
    <source>
        <dbReference type="ARBA" id="ARBA00001954"/>
    </source>
</evidence>
<evidence type="ECO:0000313" key="5">
    <source>
        <dbReference type="EMBL" id="AWT45264.1"/>
    </source>
</evidence>
<keyword evidence="3" id="KW-0408">Iron</keyword>
<dbReference type="Gene3D" id="3.60.130.10">
    <property type="entry name" value="Clavaminate synthase-like"/>
    <property type="match status" value="1"/>
</dbReference>
<dbReference type="PANTHER" id="PTHR10696">
    <property type="entry name" value="GAMMA-BUTYROBETAINE HYDROXYLASE-RELATED"/>
    <property type="match status" value="1"/>
</dbReference>
<keyword evidence="2" id="KW-0560">Oxidoreductase</keyword>
<dbReference type="InterPro" id="IPR050411">
    <property type="entry name" value="AlphaKG_dependent_hydroxylases"/>
</dbReference>
<evidence type="ECO:0000256" key="2">
    <source>
        <dbReference type="ARBA" id="ARBA00023002"/>
    </source>
</evidence>
<dbReference type="EMBL" id="CP029788">
    <property type="protein sequence ID" value="AWT45264.1"/>
    <property type="molecule type" value="Genomic_DNA"/>
</dbReference>
<name>A0A2U9P7S0_STRAS</name>
<sequence length="314" mass="34580">MSEKGRVVIVEPWTPLEIDPEGIGGPEELVQRLAELGPQELTDLLAEEKALVFRGFDVSPDSLADVLDLLLPTRCRQGPRSADGVLGGICRVTEDRPESTVWPYHKMSAAHAWPTRLAVYCDAAPLTGGASMLVDGEAWLTALDPVLRERLTPGVRYVRYLHDGSRVGESWQSAFGTDRREQVELFLDGTGDAWVWMADGGIQVSRTCPATVRHPVTGAEVWFNQIHRWHPAGCGTRDALSRILPEDQLPWNVTFADGSAIPDHVVGEICRRGFATAVDIPWNQGDLMLLDNVSLAHGRRPFTGTRRICVAMSN</sequence>
<dbReference type="InterPro" id="IPR042098">
    <property type="entry name" value="TauD-like_sf"/>
</dbReference>
<dbReference type="InterPro" id="IPR003819">
    <property type="entry name" value="TauD/TfdA-like"/>
</dbReference>